<keyword evidence="1" id="KW-0812">Transmembrane</keyword>
<sequence length="162" mass="17303">MTELRAFTFYVMIPLNLLLVLWVWIGRAFLGAGGWWIVILTYTAVPVLILALGLSSILAITQRVPASAGRLTPPKWATHLVVWAAMFGFGFFLVDVGDDADAEKSVFTQVVGVNSGTIAVSNTLTSICVLTFLAAWVVLLVLLIAGQRSRRPGAIGAGTSSP</sequence>
<comment type="caution">
    <text evidence="2">The sequence shown here is derived from an EMBL/GenBank/DDBJ whole genome shotgun (WGS) entry which is preliminary data.</text>
</comment>
<keyword evidence="1" id="KW-0472">Membrane</keyword>
<accession>A0ABW2RWV5</accession>
<evidence type="ECO:0000313" key="3">
    <source>
        <dbReference type="Proteomes" id="UP001596484"/>
    </source>
</evidence>
<dbReference type="RefSeq" id="WP_378404285.1">
    <property type="nucleotide sequence ID" value="NZ_JBHTCS010000012.1"/>
</dbReference>
<evidence type="ECO:0000256" key="1">
    <source>
        <dbReference type="SAM" id="Phobius"/>
    </source>
</evidence>
<protein>
    <submittedName>
        <fullName evidence="2">Uncharacterized protein</fullName>
    </submittedName>
</protein>
<dbReference type="EMBL" id="JBHTCS010000012">
    <property type="protein sequence ID" value="MFC7448333.1"/>
    <property type="molecule type" value="Genomic_DNA"/>
</dbReference>
<reference evidence="3" key="1">
    <citation type="journal article" date="2019" name="Int. J. Syst. Evol. Microbiol.">
        <title>The Global Catalogue of Microorganisms (GCM) 10K type strain sequencing project: providing services to taxonomists for standard genome sequencing and annotation.</title>
        <authorList>
            <consortium name="The Broad Institute Genomics Platform"/>
            <consortium name="The Broad Institute Genome Sequencing Center for Infectious Disease"/>
            <person name="Wu L."/>
            <person name="Ma J."/>
        </authorList>
    </citation>
    <scope>NUCLEOTIDE SEQUENCE [LARGE SCALE GENOMIC DNA]</scope>
    <source>
        <strain evidence="3">ICMP 19430</strain>
    </source>
</reference>
<gene>
    <name evidence="2" type="ORF">ACFQS9_10575</name>
</gene>
<organism evidence="2 3">
    <name type="scientific">Rhodococcus daqingensis</name>
    <dbReference type="NCBI Taxonomy" id="2479363"/>
    <lineage>
        <taxon>Bacteria</taxon>
        <taxon>Bacillati</taxon>
        <taxon>Actinomycetota</taxon>
        <taxon>Actinomycetes</taxon>
        <taxon>Mycobacteriales</taxon>
        <taxon>Nocardiaceae</taxon>
        <taxon>Rhodococcus</taxon>
    </lineage>
</organism>
<name>A0ABW2RWV5_9NOCA</name>
<feature type="transmembrane region" description="Helical" evidence="1">
    <location>
        <begin position="76"/>
        <end position="94"/>
    </location>
</feature>
<keyword evidence="3" id="KW-1185">Reference proteome</keyword>
<feature type="transmembrane region" description="Helical" evidence="1">
    <location>
        <begin position="7"/>
        <end position="29"/>
    </location>
</feature>
<keyword evidence="1" id="KW-1133">Transmembrane helix</keyword>
<feature type="transmembrane region" description="Helical" evidence="1">
    <location>
        <begin position="35"/>
        <end position="55"/>
    </location>
</feature>
<evidence type="ECO:0000313" key="2">
    <source>
        <dbReference type="EMBL" id="MFC7448333.1"/>
    </source>
</evidence>
<feature type="transmembrane region" description="Helical" evidence="1">
    <location>
        <begin position="124"/>
        <end position="145"/>
    </location>
</feature>
<proteinExistence type="predicted"/>
<dbReference type="Proteomes" id="UP001596484">
    <property type="component" value="Unassembled WGS sequence"/>
</dbReference>